<dbReference type="Proteomes" id="UP000199515">
    <property type="component" value="Unassembled WGS sequence"/>
</dbReference>
<organism evidence="1 2">
    <name type="scientific">Amycolatopsis xylanica</name>
    <dbReference type="NCBI Taxonomy" id="589385"/>
    <lineage>
        <taxon>Bacteria</taxon>
        <taxon>Bacillati</taxon>
        <taxon>Actinomycetota</taxon>
        <taxon>Actinomycetes</taxon>
        <taxon>Pseudonocardiales</taxon>
        <taxon>Pseudonocardiaceae</taxon>
        <taxon>Amycolatopsis</taxon>
    </lineage>
</organism>
<sequence>MTLRADLTALLAGAGIADVDIDEAVADEHVRSAAYQRVVSAVADSQDRAGDRAIVATILRDPEELTAKTAIVALVDEIARKATDPVSFQRWAAAVLPELDRLEAEGHREFIRQRIRDWLFYLSVEDGQVPTPEELAEVTDWMQRLLAEESTSAPVLGLLAESGRTKKIRNIAKNRVR</sequence>
<accession>A0A1H3PQI3</accession>
<dbReference type="RefSeq" id="WP_091296068.1">
    <property type="nucleotide sequence ID" value="NZ_FNON01000008.1"/>
</dbReference>
<reference evidence="1 2" key="1">
    <citation type="submission" date="2016-10" db="EMBL/GenBank/DDBJ databases">
        <authorList>
            <person name="de Groot N.N."/>
        </authorList>
    </citation>
    <scope>NUCLEOTIDE SEQUENCE [LARGE SCALE GENOMIC DNA]</scope>
    <source>
        <strain evidence="1 2">CPCC 202699</strain>
    </source>
</reference>
<dbReference type="OrthoDB" id="3542385at2"/>
<gene>
    <name evidence="1" type="ORF">SAMN05421504_108349</name>
</gene>
<dbReference type="EMBL" id="FNON01000008">
    <property type="protein sequence ID" value="SDZ03220.1"/>
    <property type="molecule type" value="Genomic_DNA"/>
</dbReference>
<keyword evidence="2" id="KW-1185">Reference proteome</keyword>
<protein>
    <recommendedName>
        <fullName evidence="3">HEAT repeat-containing protein</fullName>
    </recommendedName>
</protein>
<dbReference type="AlphaFoldDB" id="A0A1H3PQI3"/>
<evidence type="ECO:0000313" key="1">
    <source>
        <dbReference type="EMBL" id="SDZ03220.1"/>
    </source>
</evidence>
<name>A0A1H3PQI3_9PSEU</name>
<evidence type="ECO:0000313" key="2">
    <source>
        <dbReference type="Proteomes" id="UP000199515"/>
    </source>
</evidence>
<proteinExistence type="predicted"/>
<dbReference type="STRING" id="589385.SAMN05421504_108349"/>
<evidence type="ECO:0008006" key="3">
    <source>
        <dbReference type="Google" id="ProtNLM"/>
    </source>
</evidence>